<keyword evidence="3" id="KW-0378">Hydrolase</keyword>
<dbReference type="GO" id="GO:0005525">
    <property type="term" value="F:GTP binding"/>
    <property type="evidence" value="ECO:0007669"/>
    <property type="project" value="UniProtKB-KW"/>
</dbReference>
<dbReference type="EMBL" id="BT086848">
    <property type="protein sequence ID" value="ACR37201.1"/>
    <property type="molecule type" value="mRNA"/>
</dbReference>
<dbReference type="EMBL" id="BT086909">
    <property type="protein sequence ID" value="ACR37262.1"/>
    <property type="molecule type" value="mRNA"/>
</dbReference>
<keyword evidence="2" id="KW-0547">Nucleotide-binding</keyword>
<name>C4J7Q1_MAIZE</name>
<evidence type="ECO:0000256" key="2">
    <source>
        <dbReference type="ARBA" id="ARBA00022741"/>
    </source>
</evidence>
<dbReference type="ExpressionAtlas" id="C4J7Q1">
    <property type="expression patterns" value="baseline and differential"/>
</dbReference>
<evidence type="ECO:0000256" key="4">
    <source>
        <dbReference type="ARBA" id="ARBA00023134"/>
    </source>
</evidence>
<evidence type="ECO:0000256" key="1">
    <source>
        <dbReference type="ARBA" id="ARBA00022490"/>
    </source>
</evidence>
<reference evidence="5" key="1">
    <citation type="journal article" date="2009" name="PLoS Genet.">
        <title>Sequencing, mapping, and analysis of 27,455 maize full-length cDNAs.</title>
        <authorList>
            <person name="Soderlund C."/>
            <person name="Descour A."/>
            <person name="Kudrna D."/>
            <person name="Bomhoff M."/>
            <person name="Boyd L."/>
            <person name="Currie J."/>
            <person name="Angelova A."/>
            <person name="Collura K."/>
            <person name="Wissotski M."/>
            <person name="Ashley E."/>
            <person name="Morrow D."/>
            <person name="Fernandes J."/>
            <person name="Walbot V."/>
            <person name="Yu Y."/>
        </authorList>
    </citation>
    <scope>NUCLEOTIDE SEQUENCE</scope>
    <source>
        <strain evidence="5">B73</strain>
    </source>
</reference>
<dbReference type="PANTHER" id="PTHR45709:SF2">
    <property type="entry name" value="LARGE SUBUNIT GTPASE 1 HOMOLOG"/>
    <property type="match status" value="1"/>
</dbReference>
<evidence type="ECO:0000313" key="5">
    <source>
        <dbReference type="EMBL" id="ACR37201.1"/>
    </source>
</evidence>
<protein>
    <submittedName>
        <fullName evidence="5">Uncharacterized protein</fullName>
    </submittedName>
</protein>
<dbReference type="PANTHER" id="PTHR45709">
    <property type="entry name" value="LARGE SUBUNIT GTPASE 1 HOMOLOG-RELATED"/>
    <property type="match status" value="1"/>
</dbReference>
<evidence type="ECO:0000256" key="3">
    <source>
        <dbReference type="ARBA" id="ARBA00022801"/>
    </source>
</evidence>
<keyword evidence="4" id="KW-0342">GTP-binding</keyword>
<sequence>MPLESVIDVSDIDAVLQRAAEADQLAEAASVSSDSDLVIDLDATGETEDDRRRLRKEQEALHASSLRVPRRPPWHSQMTVEELDVNERRAFLVWRRNLARLVQRRTHTLLFSGIVFFCRITCLGAKL</sequence>
<dbReference type="AlphaFoldDB" id="C4J7Q1"/>
<dbReference type="GO" id="GO:0003924">
    <property type="term" value="F:GTPase activity"/>
    <property type="evidence" value="ECO:0007669"/>
    <property type="project" value="InterPro"/>
</dbReference>
<accession>C4J7Q1</accession>
<reference evidence="5" key="2">
    <citation type="submission" date="2012-06" db="EMBL/GenBank/DDBJ databases">
        <authorList>
            <person name="Yu Y."/>
            <person name="Currie J."/>
            <person name="Lomeli R."/>
            <person name="Angelova A."/>
            <person name="Collura K."/>
            <person name="Wissotski M."/>
            <person name="Campos D."/>
            <person name="Kudrna D."/>
            <person name="Golser W."/>
            <person name="Ashely E."/>
            <person name="Descour A."/>
            <person name="Fernandes J."/>
            <person name="Soderlund C."/>
            <person name="Walbot V."/>
        </authorList>
    </citation>
    <scope>NUCLEOTIDE SEQUENCE</scope>
    <source>
        <strain evidence="5">B73</strain>
    </source>
</reference>
<proteinExistence type="evidence at transcript level"/>
<keyword evidence="1" id="KW-0963">Cytoplasm</keyword>
<organism evidence="5">
    <name type="scientific">Zea mays</name>
    <name type="common">Maize</name>
    <dbReference type="NCBI Taxonomy" id="4577"/>
    <lineage>
        <taxon>Eukaryota</taxon>
        <taxon>Viridiplantae</taxon>
        <taxon>Streptophyta</taxon>
        <taxon>Embryophyta</taxon>
        <taxon>Tracheophyta</taxon>
        <taxon>Spermatophyta</taxon>
        <taxon>Magnoliopsida</taxon>
        <taxon>Liliopsida</taxon>
        <taxon>Poales</taxon>
        <taxon>Poaceae</taxon>
        <taxon>PACMAD clade</taxon>
        <taxon>Panicoideae</taxon>
        <taxon>Andropogonodae</taxon>
        <taxon>Andropogoneae</taxon>
        <taxon>Tripsacinae</taxon>
        <taxon>Zea</taxon>
    </lineage>
</organism>
<dbReference type="InterPro" id="IPR043358">
    <property type="entry name" value="GNL1-like"/>
</dbReference>